<dbReference type="Proteomes" id="UP001281761">
    <property type="component" value="Unassembled WGS sequence"/>
</dbReference>
<protein>
    <submittedName>
        <fullName evidence="3">Metal-dependent protein hydrolase</fullName>
    </submittedName>
</protein>
<evidence type="ECO:0000313" key="4">
    <source>
        <dbReference type="Proteomes" id="UP001281761"/>
    </source>
</evidence>
<organism evidence="3 4">
    <name type="scientific">Blattamonas nauphoetae</name>
    <dbReference type="NCBI Taxonomy" id="2049346"/>
    <lineage>
        <taxon>Eukaryota</taxon>
        <taxon>Metamonada</taxon>
        <taxon>Preaxostyla</taxon>
        <taxon>Oxymonadida</taxon>
        <taxon>Blattamonas</taxon>
    </lineage>
</organism>
<keyword evidence="4" id="KW-1185">Reference proteome</keyword>
<dbReference type="PANTHER" id="PTHR11215">
    <property type="entry name" value="METAL DEPENDENT HYDROLASE - RELATED"/>
    <property type="match status" value="1"/>
</dbReference>
<comment type="caution">
    <text evidence="3">The sequence shown here is derived from an EMBL/GenBank/DDBJ whole genome shotgun (WGS) entry which is preliminary data.</text>
</comment>
<reference evidence="3 4" key="1">
    <citation type="journal article" date="2022" name="bioRxiv">
        <title>Genomics of Preaxostyla Flagellates Illuminates Evolutionary Transitions and the Path Towards Mitochondrial Loss.</title>
        <authorList>
            <person name="Novak L.V.F."/>
            <person name="Treitli S.C."/>
            <person name="Pyrih J."/>
            <person name="Halakuc P."/>
            <person name="Pipaliya S.V."/>
            <person name="Vacek V."/>
            <person name="Brzon O."/>
            <person name="Soukal P."/>
            <person name="Eme L."/>
            <person name="Dacks J.B."/>
            <person name="Karnkowska A."/>
            <person name="Elias M."/>
            <person name="Hampl V."/>
        </authorList>
    </citation>
    <scope>NUCLEOTIDE SEQUENCE [LARGE SCALE GENOMIC DNA]</scope>
    <source>
        <strain evidence="3">NAU3</strain>
        <tissue evidence="3">Gut</tissue>
    </source>
</reference>
<name>A0ABQ9YED7_9EUKA</name>
<keyword evidence="3" id="KW-0378">Hydrolase</keyword>
<dbReference type="PANTHER" id="PTHR11215:SF1">
    <property type="entry name" value="MYG1 EXONUCLEASE"/>
    <property type="match status" value="1"/>
</dbReference>
<feature type="region of interest" description="Disordered" evidence="2">
    <location>
        <begin position="345"/>
        <end position="400"/>
    </location>
</feature>
<evidence type="ECO:0000256" key="2">
    <source>
        <dbReference type="SAM" id="MobiDB-lite"/>
    </source>
</evidence>
<dbReference type="Pfam" id="PF03690">
    <property type="entry name" value="MYG1_exonuc"/>
    <property type="match status" value="1"/>
</dbReference>
<comment type="similarity">
    <text evidence="1">Belongs to the MYG1 family.</text>
</comment>
<dbReference type="GO" id="GO:0016787">
    <property type="term" value="F:hydrolase activity"/>
    <property type="evidence" value="ECO:0007669"/>
    <property type="project" value="UniProtKB-KW"/>
</dbReference>
<feature type="compositionally biased region" description="Pro residues" evidence="2">
    <location>
        <begin position="365"/>
        <end position="374"/>
    </location>
</feature>
<proteinExistence type="inferred from homology"/>
<evidence type="ECO:0000256" key="1">
    <source>
        <dbReference type="ARBA" id="ARBA00010105"/>
    </source>
</evidence>
<evidence type="ECO:0000313" key="3">
    <source>
        <dbReference type="EMBL" id="KAK2962113.1"/>
    </source>
</evidence>
<dbReference type="InterPro" id="IPR003226">
    <property type="entry name" value="MYG1_exonuclease"/>
</dbReference>
<dbReference type="EMBL" id="JARBJD010000012">
    <property type="protein sequence ID" value="KAK2962113.1"/>
    <property type="molecule type" value="Genomic_DNA"/>
</dbReference>
<gene>
    <name evidence="3" type="ORF">BLNAU_2773</name>
</gene>
<accession>A0ABQ9YED7</accession>
<sequence length="417" mass="46887">MENDAPTSEVTIAVHPGKFHCDDAMCCALLRLLPRYQKATVIRTTDPAILNNSTIVCDVGGEYEPLKLRFDHHQKGYFQVFSSSTPLIKMAACGQVYKHFGREIIRQLSPQLESRPDDVELIYQKMYGAIIKEIDADDNGISQLPAGSNVHLVFSPRTTLSIRVSSMNPQWNEDSSTDAIYSRFMEAVDLCKKEFLTTLRFFAKTWLPAREIVKSAYSQRPNPYILVLEPYCPFNDHLHDMEKNPDEKEPVLYVISYQAERQSWHANCTKPANDFFANRLSFPQDWAGLRDNELENVSQIPGSQFVHVAKFIAANKTLEGILEMCRKSVALQHQQYLKAIEAWDAERKSSHSKSPPPKDIVSKRPSPPPPPSGPPYARRNTSPQPTSPPPGPAPKLTVSTAIPKLTYNGNVAFHPGP</sequence>